<comment type="catalytic activity">
    <reaction evidence="13">
        <text>an alpha-L-fucoside + H2O = L-fucose + an alcohol</text>
        <dbReference type="Rhea" id="RHEA:12288"/>
        <dbReference type="ChEBI" id="CHEBI:2181"/>
        <dbReference type="ChEBI" id="CHEBI:15377"/>
        <dbReference type="ChEBI" id="CHEBI:28349"/>
        <dbReference type="ChEBI" id="CHEBI:30879"/>
        <dbReference type="EC" id="3.2.1.51"/>
    </reaction>
</comment>
<name>A0AAJ7TEN4_PETMA</name>
<dbReference type="GO" id="GO:0016139">
    <property type="term" value="P:glycoside catabolic process"/>
    <property type="evidence" value="ECO:0007669"/>
    <property type="project" value="TreeGrafter"/>
</dbReference>
<dbReference type="GO" id="GO:0004560">
    <property type="term" value="F:alpha-L-fucosidase activity"/>
    <property type="evidence" value="ECO:0007669"/>
    <property type="project" value="UniProtKB-UniRule"/>
</dbReference>
<evidence type="ECO:0000256" key="7">
    <source>
        <dbReference type="ARBA" id="ARBA00022729"/>
    </source>
</evidence>
<dbReference type="Pfam" id="PF01120">
    <property type="entry name" value="Alpha_L_fucos"/>
    <property type="match status" value="1"/>
</dbReference>
<evidence type="ECO:0000256" key="2">
    <source>
        <dbReference type="ARBA" id="ARBA00000419"/>
    </source>
</evidence>
<dbReference type="SUPFAM" id="SSF51445">
    <property type="entry name" value="(Trans)glycosidases"/>
    <property type="match status" value="1"/>
</dbReference>
<evidence type="ECO:0000256" key="4">
    <source>
        <dbReference type="ARBA" id="ARBA00004371"/>
    </source>
</evidence>
<accession>A0AAJ7TEN4</accession>
<evidence type="ECO:0000256" key="8">
    <source>
        <dbReference type="ARBA" id="ARBA00022801"/>
    </source>
</evidence>
<evidence type="ECO:0000256" key="6">
    <source>
        <dbReference type="ARBA" id="ARBA00011881"/>
    </source>
</evidence>
<dbReference type="Pfam" id="PF16757">
    <property type="entry name" value="Fucosidase_C"/>
    <property type="match status" value="1"/>
</dbReference>
<evidence type="ECO:0000259" key="15">
    <source>
        <dbReference type="Pfam" id="PF01120"/>
    </source>
</evidence>
<dbReference type="InterPro" id="IPR016286">
    <property type="entry name" value="FUC_metazoa-typ"/>
</dbReference>
<evidence type="ECO:0000256" key="14">
    <source>
        <dbReference type="PIRSR" id="PIRSR001092-1"/>
    </source>
</evidence>
<evidence type="ECO:0000256" key="9">
    <source>
        <dbReference type="ARBA" id="ARBA00023098"/>
    </source>
</evidence>
<proteinExistence type="inferred from homology"/>
<dbReference type="InterPro" id="IPR018526">
    <property type="entry name" value="Glyco_hydro_29_CS"/>
</dbReference>
<comment type="similarity">
    <text evidence="5 13">Belongs to the glycosyl hydrolase 29 family.</text>
</comment>
<dbReference type="GO" id="GO:0006004">
    <property type="term" value="P:fucose metabolic process"/>
    <property type="evidence" value="ECO:0007669"/>
    <property type="project" value="InterPro"/>
</dbReference>
<keyword evidence="12 13" id="KW-0326">Glycosidase</keyword>
<dbReference type="PRINTS" id="PR00741">
    <property type="entry name" value="GLHYDRLASE29"/>
</dbReference>
<dbReference type="InterPro" id="IPR031919">
    <property type="entry name" value="Fucosidase_C"/>
</dbReference>
<dbReference type="GO" id="GO:0005764">
    <property type="term" value="C:lysosome"/>
    <property type="evidence" value="ECO:0007669"/>
    <property type="project" value="UniProtKB-SubCell"/>
</dbReference>
<dbReference type="PANTHER" id="PTHR10030">
    <property type="entry name" value="ALPHA-L-FUCOSIDASE"/>
    <property type="match status" value="1"/>
</dbReference>
<dbReference type="EC" id="3.2.1.51" evidence="13"/>
<dbReference type="KEGG" id="pmrn:116945167"/>
<evidence type="ECO:0000256" key="13">
    <source>
        <dbReference type="PIRNR" id="PIRNR001092"/>
    </source>
</evidence>
<feature type="site" description="May be important for catalysis" evidence="14">
    <location>
        <position position="302"/>
    </location>
</feature>
<keyword evidence="8 13" id="KW-0378">Hydrolase</keyword>
<dbReference type="InterPro" id="IPR017853">
    <property type="entry name" value="GH"/>
</dbReference>
<dbReference type="FunFam" id="3.20.20.80:FF:000027">
    <property type="entry name" value="Alpha-L-fucosidase"/>
    <property type="match status" value="1"/>
</dbReference>
<dbReference type="CTD" id="2517"/>
<evidence type="ECO:0000259" key="16">
    <source>
        <dbReference type="Pfam" id="PF16757"/>
    </source>
</evidence>
<evidence type="ECO:0000256" key="1">
    <source>
        <dbReference type="ARBA" id="ARBA00000321"/>
    </source>
</evidence>
<dbReference type="RefSeq" id="XP_032815268.1">
    <property type="nucleotide sequence ID" value="XM_032959377.1"/>
</dbReference>
<comment type="subunit">
    <text evidence="6 13">Homotetramer.</text>
</comment>
<dbReference type="PROSITE" id="PS00385">
    <property type="entry name" value="ALPHA_L_FUCOSIDASE"/>
    <property type="match status" value="1"/>
</dbReference>
<dbReference type="SMART" id="SM00812">
    <property type="entry name" value="Alpha_L_fucos"/>
    <property type="match status" value="1"/>
</dbReference>
<dbReference type="PANTHER" id="PTHR10030:SF2">
    <property type="entry name" value="TISSUE ALPHA-L-FUCOSIDASE"/>
    <property type="match status" value="1"/>
</dbReference>
<keyword evidence="10" id="KW-0325">Glycoprotein</keyword>
<evidence type="ECO:0000256" key="3">
    <source>
        <dbReference type="ARBA" id="ARBA00004071"/>
    </source>
</evidence>
<keyword evidence="9" id="KW-0443">Lipid metabolism</keyword>
<evidence type="ECO:0000256" key="10">
    <source>
        <dbReference type="ARBA" id="ARBA00023180"/>
    </source>
</evidence>
<reference evidence="18" key="1">
    <citation type="submission" date="2025-08" db="UniProtKB">
        <authorList>
            <consortium name="RefSeq"/>
        </authorList>
    </citation>
    <scope>IDENTIFICATION</scope>
    <source>
        <tissue evidence="18">Sperm</tissue>
    </source>
</reference>
<gene>
    <name evidence="18" type="primary">FUCA1</name>
</gene>
<dbReference type="InterPro" id="IPR000933">
    <property type="entry name" value="Glyco_hydro_29"/>
</dbReference>
<evidence type="ECO:0000313" key="18">
    <source>
        <dbReference type="RefSeq" id="XP_032815268.1"/>
    </source>
</evidence>
<evidence type="ECO:0000256" key="11">
    <source>
        <dbReference type="ARBA" id="ARBA00023228"/>
    </source>
</evidence>
<feature type="domain" description="Alpha-L-fucosidase C-terminal" evidence="16">
    <location>
        <begin position="384"/>
        <end position="466"/>
    </location>
</feature>
<evidence type="ECO:0000256" key="5">
    <source>
        <dbReference type="ARBA" id="ARBA00007951"/>
    </source>
</evidence>
<protein>
    <recommendedName>
        <fullName evidence="13">Alpha-L-fucosidase</fullName>
        <ecNumber evidence="13">3.2.1.51</ecNumber>
    </recommendedName>
</protein>
<dbReference type="AlphaFoldDB" id="A0AAJ7TEN4"/>
<dbReference type="Gene3D" id="2.60.40.1180">
    <property type="entry name" value="Golgi alpha-mannosidase II"/>
    <property type="match status" value="1"/>
</dbReference>
<comment type="function">
    <text evidence="3 13">Alpha-L-fucosidase is responsible for hydrolyzing the alpha-1,6-linked fucose joined to the reducing-end N-acetylglucosamine of the carbohydrate moieties of glycoproteins.</text>
</comment>
<keyword evidence="17" id="KW-1185">Reference proteome</keyword>
<dbReference type="PIRSF" id="PIRSF001092">
    <property type="entry name" value="Alpha-L-fucosidase"/>
    <property type="match status" value="1"/>
</dbReference>
<comment type="catalytic activity">
    <reaction evidence="2">
        <text>a neolactoside IV(2)-alpha-Fuc-nLc4Cer(d18:0) + H2O = a neolactoside nLc4Cer(d18:0) + L-fucose</text>
        <dbReference type="Rhea" id="RHEA:49308"/>
        <dbReference type="ChEBI" id="CHEBI:2181"/>
        <dbReference type="ChEBI" id="CHEBI:15377"/>
        <dbReference type="ChEBI" id="CHEBI:91119"/>
        <dbReference type="ChEBI" id="CHEBI:91121"/>
    </reaction>
    <physiologicalReaction direction="left-to-right" evidence="2">
        <dbReference type="Rhea" id="RHEA:49309"/>
    </physiologicalReaction>
</comment>
<organism evidence="17 18">
    <name type="scientific">Petromyzon marinus</name>
    <name type="common">Sea lamprey</name>
    <dbReference type="NCBI Taxonomy" id="7757"/>
    <lineage>
        <taxon>Eukaryota</taxon>
        <taxon>Metazoa</taxon>
        <taxon>Chordata</taxon>
        <taxon>Craniata</taxon>
        <taxon>Vertebrata</taxon>
        <taxon>Cyclostomata</taxon>
        <taxon>Hyperoartia</taxon>
        <taxon>Petromyzontiformes</taxon>
        <taxon>Petromyzontidae</taxon>
        <taxon>Petromyzon</taxon>
    </lineage>
</organism>
<keyword evidence="7" id="KW-0732">Signal</keyword>
<dbReference type="InterPro" id="IPR013780">
    <property type="entry name" value="Glyco_hydro_b"/>
</dbReference>
<dbReference type="GO" id="GO:0006629">
    <property type="term" value="P:lipid metabolic process"/>
    <property type="evidence" value="ECO:0007669"/>
    <property type="project" value="UniProtKB-KW"/>
</dbReference>
<keyword evidence="11" id="KW-0458">Lysosome</keyword>
<evidence type="ECO:0000256" key="12">
    <source>
        <dbReference type="ARBA" id="ARBA00023295"/>
    </source>
</evidence>
<dbReference type="InterPro" id="IPR057739">
    <property type="entry name" value="Glyco_hydro_29_N"/>
</dbReference>
<sequence length="470" mass="53110">MGERRIVELLGRAVTATTTTTTTRVIALTLCLASVVAGGTAPYSPDWESLDARPLPAWFDESKVGVFLHWGVFSVPSFGSEWFWWHWKGDRTPEYVDFMKRNYPPDFQYADFAPQFHAEFFDAGEWADLFLAAGVKYVVLTAKHHEGFTNWPSNFSWNWNSMDVGPRRDLVGELAAAVRKRGIHFGLYHSLYEWFHPLYLKDKESGFKTQSFVMQKTMPELYEIVNKYEPEVIWSDGDWEAPDTYWNSTGFLAWLYNASPVKDTVVVNDRWGAGTSCRHGGFYNCADKFAPGTLQRHKWEMCTSVDTHSWGYRRNIRAADLLTGRDIVAGLLETVSCGGNYLLNVGPSREGWVAPVFQRSLLALGEWLRVNGEAVYGSRPWRAQNDSSTPGVWYTQKGGVVYAGVLTWPKDNMLVLTSVKATPYTQVSLLGYPDGLRWRSEGALEVWLPPVAPSAGPSALAWVLRLLNVE</sequence>
<dbReference type="Proteomes" id="UP001318040">
    <property type="component" value="Chromosome 23"/>
</dbReference>
<comment type="subcellular location">
    <subcellularLocation>
        <location evidence="4">Lysosome</location>
    </subcellularLocation>
</comment>
<evidence type="ECO:0000313" key="17">
    <source>
        <dbReference type="Proteomes" id="UP001318040"/>
    </source>
</evidence>
<feature type="domain" description="Glycoside hydrolase family 29 N-terminal" evidence="15">
    <location>
        <begin position="37"/>
        <end position="373"/>
    </location>
</feature>
<dbReference type="Gene3D" id="3.20.20.80">
    <property type="entry name" value="Glycosidases"/>
    <property type="match status" value="1"/>
</dbReference>
<comment type="catalytic activity">
    <reaction evidence="1">
        <text>a neolactoside IV(2)-alpha-Fuc-nLc4Cer(d18:1(4E)) + H2O = a neolactoside nLc4Cer(d18:1(4E)) + L-fucose</text>
        <dbReference type="Rhea" id="RHEA:48224"/>
        <dbReference type="ChEBI" id="CHEBI:2181"/>
        <dbReference type="ChEBI" id="CHEBI:15377"/>
        <dbReference type="ChEBI" id="CHEBI:17006"/>
        <dbReference type="ChEBI" id="CHEBI:28691"/>
    </reaction>
    <physiologicalReaction direction="left-to-right" evidence="1">
        <dbReference type="Rhea" id="RHEA:48225"/>
    </physiologicalReaction>
</comment>